<accession>A0AAE5GSV7</accession>
<proteinExistence type="predicted"/>
<keyword evidence="2" id="KW-0418">Kinase</keyword>
<organism evidence="2 3">
    <name type="scientific">Vibrio tubiashii</name>
    <dbReference type="NCBI Taxonomy" id="29498"/>
    <lineage>
        <taxon>Bacteria</taxon>
        <taxon>Pseudomonadati</taxon>
        <taxon>Pseudomonadota</taxon>
        <taxon>Gammaproteobacteria</taxon>
        <taxon>Vibrionales</taxon>
        <taxon>Vibrionaceae</taxon>
        <taxon>Vibrio</taxon>
        <taxon>Vibrio oreintalis group</taxon>
    </lineage>
</organism>
<dbReference type="InterPro" id="IPR002575">
    <property type="entry name" value="Aminoglycoside_PTrfase"/>
</dbReference>
<evidence type="ECO:0000313" key="2">
    <source>
        <dbReference type="EMBL" id="NOI82549.1"/>
    </source>
</evidence>
<keyword evidence="2" id="KW-0808">Transferase</keyword>
<dbReference type="Pfam" id="PF01636">
    <property type="entry name" value="APH"/>
    <property type="match status" value="1"/>
</dbReference>
<sequence>MGSAKVTLVEYNGRRCIKKTNASQVERDFYQHSANKISGVNTPQLVDLVGDTLYIEYIPKQVSLAFLHLQPSCFQQLAAIHQASHVPQFNLKQHQWTSAATDSALRALALPNTTSDALMTMCASSDELFSPNTLISGDSNEGNWGARKNGELVLFDWERFGKGSPAIDLAPLIRGMGAIQDYDFIVDRYLECNDYMTKDTLLKHVVLAKGWIVVEVTNLLISRNNKDTEMYLDWYKRELPNWMSRIEQVL</sequence>
<dbReference type="SUPFAM" id="SSF56112">
    <property type="entry name" value="Protein kinase-like (PK-like)"/>
    <property type="match status" value="1"/>
</dbReference>
<evidence type="ECO:0000313" key="3">
    <source>
        <dbReference type="Proteomes" id="UP000572722"/>
    </source>
</evidence>
<dbReference type="EMBL" id="VTXO01000008">
    <property type="protein sequence ID" value="NOI82549.1"/>
    <property type="molecule type" value="Genomic_DNA"/>
</dbReference>
<dbReference type="GO" id="GO:0016301">
    <property type="term" value="F:kinase activity"/>
    <property type="evidence" value="ECO:0007669"/>
    <property type="project" value="UniProtKB-KW"/>
</dbReference>
<evidence type="ECO:0000259" key="1">
    <source>
        <dbReference type="Pfam" id="PF01636"/>
    </source>
</evidence>
<dbReference type="InterPro" id="IPR011009">
    <property type="entry name" value="Kinase-like_dom_sf"/>
</dbReference>
<dbReference type="AlphaFoldDB" id="A0AAE5GSV7"/>
<name>A0AAE5GSV7_9VIBR</name>
<gene>
    <name evidence="2" type="ORF">F0237_17915</name>
</gene>
<dbReference type="Gene3D" id="3.90.1200.10">
    <property type="match status" value="1"/>
</dbReference>
<dbReference type="Proteomes" id="UP000572722">
    <property type="component" value="Unassembled WGS sequence"/>
</dbReference>
<feature type="domain" description="Aminoglycoside phosphotransferase" evidence="1">
    <location>
        <begin position="26"/>
        <end position="175"/>
    </location>
</feature>
<comment type="caution">
    <text evidence="2">The sequence shown here is derived from an EMBL/GenBank/DDBJ whole genome shotgun (WGS) entry which is preliminary data.</text>
</comment>
<reference evidence="2 3" key="1">
    <citation type="submission" date="2019-08" db="EMBL/GenBank/DDBJ databases">
        <title>Draft genome sequencing and comparative genomics of hatchery-associated Vibrios.</title>
        <authorList>
            <person name="Kehlet-Delgado H."/>
            <person name="Mueller R.S."/>
        </authorList>
    </citation>
    <scope>NUCLEOTIDE SEQUENCE [LARGE SCALE GENOMIC DNA]</scope>
    <source>
        <strain evidence="2 3">01-65-5-1</strain>
    </source>
</reference>
<protein>
    <submittedName>
        <fullName evidence="2">Choline kinase</fullName>
    </submittedName>
</protein>